<reference evidence="2" key="1">
    <citation type="submission" date="2016-06" db="EMBL/GenBank/DDBJ databases">
        <title>Parallel loss of symbiosis genes in relatives of nitrogen-fixing non-legume Parasponia.</title>
        <authorList>
            <person name="Van Velzen R."/>
            <person name="Holmer R."/>
            <person name="Bu F."/>
            <person name="Rutten L."/>
            <person name="Van Zeijl A."/>
            <person name="Liu W."/>
            <person name="Santuari L."/>
            <person name="Cao Q."/>
            <person name="Sharma T."/>
            <person name="Shen D."/>
            <person name="Roswanjaya Y."/>
            <person name="Wardhani T."/>
            <person name="Kalhor M.S."/>
            <person name="Jansen J."/>
            <person name="Van den Hoogen J."/>
            <person name="Gungor B."/>
            <person name="Hartog M."/>
            <person name="Hontelez J."/>
            <person name="Verver J."/>
            <person name="Yang W.-C."/>
            <person name="Schijlen E."/>
            <person name="Repin R."/>
            <person name="Schilthuizen M."/>
            <person name="Schranz E."/>
            <person name="Heidstra R."/>
            <person name="Miyata K."/>
            <person name="Fedorova E."/>
            <person name="Kohlen W."/>
            <person name="Bisseling T."/>
            <person name="Smit S."/>
            <person name="Geurts R."/>
        </authorList>
    </citation>
    <scope>NUCLEOTIDE SEQUENCE [LARGE SCALE GENOMIC DNA]</scope>
    <source>
        <strain evidence="2">cv. RG33-2</strain>
    </source>
</reference>
<dbReference type="EMBL" id="JXTC01000129">
    <property type="protein sequence ID" value="PON86625.1"/>
    <property type="molecule type" value="Genomic_DNA"/>
</dbReference>
<proteinExistence type="predicted"/>
<protein>
    <submittedName>
        <fullName evidence="1">Uncharacterized protein</fullName>
    </submittedName>
</protein>
<dbReference type="AlphaFoldDB" id="A0A2P5EMC7"/>
<evidence type="ECO:0000313" key="1">
    <source>
        <dbReference type="EMBL" id="PON86625.1"/>
    </source>
</evidence>
<dbReference type="InParanoid" id="A0A2P5EMC7"/>
<comment type="caution">
    <text evidence="1">The sequence shown here is derived from an EMBL/GenBank/DDBJ whole genome shotgun (WGS) entry which is preliminary data.</text>
</comment>
<dbReference type="Proteomes" id="UP000237000">
    <property type="component" value="Unassembled WGS sequence"/>
</dbReference>
<keyword evidence="2" id="KW-1185">Reference proteome</keyword>
<organism evidence="1 2">
    <name type="scientific">Trema orientale</name>
    <name type="common">Charcoal tree</name>
    <name type="synonym">Celtis orientalis</name>
    <dbReference type="NCBI Taxonomy" id="63057"/>
    <lineage>
        <taxon>Eukaryota</taxon>
        <taxon>Viridiplantae</taxon>
        <taxon>Streptophyta</taxon>
        <taxon>Embryophyta</taxon>
        <taxon>Tracheophyta</taxon>
        <taxon>Spermatophyta</taxon>
        <taxon>Magnoliopsida</taxon>
        <taxon>eudicotyledons</taxon>
        <taxon>Gunneridae</taxon>
        <taxon>Pentapetalae</taxon>
        <taxon>rosids</taxon>
        <taxon>fabids</taxon>
        <taxon>Rosales</taxon>
        <taxon>Cannabaceae</taxon>
        <taxon>Trema</taxon>
    </lineage>
</organism>
<feature type="non-terminal residue" evidence="1">
    <location>
        <position position="57"/>
    </location>
</feature>
<name>A0A2P5EMC7_TREOI</name>
<evidence type="ECO:0000313" key="2">
    <source>
        <dbReference type="Proteomes" id="UP000237000"/>
    </source>
</evidence>
<accession>A0A2P5EMC7</accession>
<gene>
    <name evidence="1" type="ORF">TorRG33x02_175610</name>
</gene>
<sequence>MKKRFVRLEIRIRGYEREKLVPRLGPFSANSHSIISKGQWLKPPVMASDGFTRTNGF</sequence>